<protein>
    <recommendedName>
        <fullName evidence="3">Nephrocystin 3-like N-terminal domain-containing protein</fullName>
    </recommendedName>
</protein>
<dbReference type="InterPro" id="IPR036770">
    <property type="entry name" value="Ankyrin_rpt-contain_sf"/>
</dbReference>
<dbReference type="PANTHER" id="PTHR10039">
    <property type="entry name" value="AMELOGENIN"/>
    <property type="match status" value="1"/>
</dbReference>
<keyword evidence="1" id="KW-0677">Repeat</keyword>
<dbReference type="InterPro" id="IPR002110">
    <property type="entry name" value="Ankyrin_rpt"/>
</dbReference>
<dbReference type="Gene3D" id="3.40.50.300">
    <property type="entry name" value="P-loop containing nucleotide triphosphate hydrolases"/>
    <property type="match status" value="1"/>
</dbReference>
<feature type="repeat" description="ANK" evidence="2">
    <location>
        <begin position="964"/>
        <end position="996"/>
    </location>
</feature>
<evidence type="ECO:0000259" key="3">
    <source>
        <dbReference type="Pfam" id="PF24883"/>
    </source>
</evidence>
<dbReference type="PROSITE" id="PS50088">
    <property type="entry name" value="ANK_REPEAT"/>
    <property type="match status" value="4"/>
</dbReference>
<dbReference type="SUPFAM" id="SSF48403">
    <property type="entry name" value="Ankyrin repeat"/>
    <property type="match status" value="2"/>
</dbReference>
<dbReference type="PANTHER" id="PTHR10039:SF15">
    <property type="entry name" value="NACHT DOMAIN-CONTAINING PROTEIN"/>
    <property type="match status" value="1"/>
</dbReference>
<dbReference type="PROSITE" id="PS50297">
    <property type="entry name" value="ANK_REP_REGION"/>
    <property type="match status" value="4"/>
</dbReference>
<evidence type="ECO:0000256" key="1">
    <source>
        <dbReference type="ARBA" id="ARBA00022737"/>
    </source>
</evidence>
<dbReference type="InterPro" id="IPR027417">
    <property type="entry name" value="P-loop_NTPase"/>
</dbReference>
<evidence type="ECO:0000313" key="5">
    <source>
        <dbReference type="Proteomes" id="UP001174691"/>
    </source>
</evidence>
<evidence type="ECO:0000256" key="2">
    <source>
        <dbReference type="PROSITE-ProRule" id="PRU00023"/>
    </source>
</evidence>
<name>A0AA38S414_9PEZI</name>
<proteinExistence type="predicted"/>
<organism evidence="4 5">
    <name type="scientific">Coniochaeta hoffmannii</name>
    <dbReference type="NCBI Taxonomy" id="91930"/>
    <lineage>
        <taxon>Eukaryota</taxon>
        <taxon>Fungi</taxon>
        <taxon>Dikarya</taxon>
        <taxon>Ascomycota</taxon>
        <taxon>Pezizomycotina</taxon>
        <taxon>Sordariomycetes</taxon>
        <taxon>Sordariomycetidae</taxon>
        <taxon>Coniochaetales</taxon>
        <taxon>Coniochaetaceae</taxon>
        <taxon>Coniochaeta</taxon>
    </lineage>
</organism>
<dbReference type="Pfam" id="PF24883">
    <property type="entry name" value="NPHP3_N"/>
    <property type="match status" value="1"/>
</dbReference>
<accession>A0AA38S414</accession>
<feature type="repeat" description="ANK" evidence="2">
    <location>
        <begin position="997"/>
        <end position="1029"/>
    </location>
</feature>
<dbReference type="InterPro" id="IPR056884">
    <property type="entry name" value="NPHP3-like_N"/>
</dbReference>
<gene>
    <name evidence="4" type="ORF">NKR19_g4363</name>
</gene>
<reference evidence="4" key="1">
    <citation type="submission" date="2022-07" db="EMBL/GenBank/DDBJ databases">
        <title>Fungi with potential for degradation of polypropylene.</title>
        <authorList>
            <person name="Gostincar C."/>
        </authorList>
    </citation>
    <scope>NUCLEOTIDE SEQUENCE</scope>
    <source>
        <strain evidence="4">EXF-13287</strain>
    </source>
</reference>
<dbReference type="SMART" id="SM00248">
    <property type="entry name" value="ANK"/>
    <property type="match status" value="11"/>
</dbReference>
<feature type="repeat" description="ANK" evidence="2">
    <location>
        <begin position="1030"/>
        <end position="1062"/>
    </location>
</feature>
<feature type="repeat" description="ANK" evidence="2">
    <location>
        <begin position="1097"/>
        <end position="1129"/>
    </location>
</feature>
<dbReference type="Proteomes" id="UP001174691">
    <property type="component" value="Unassembled WGS sequence"/>
</dbReference>
<feature type="domain" description="Nephrocystin 3-like N-terminal" evidence="3">
    <location>
        <begin position="232"/>
        <end position="386"/>
    </location>
</feature>
<dbReference type="SUPFAM" id="SSF52540">
    <property type="entry name" value="P-loop containing nucleoside triphosphate hydrolases"/>
    <property type="match status" value="1"/>
</dbReference>
<keyword evidence="2" id="KW-0040">ANK repeat</keyword>
<dbReference type="Gene3D" id="1.25.40.20">
    <property type="entry name" value="Ankyrin repeat-containing domain"/>
    <property type="match status" value="2"/>
</dbReference>
<evidence type="ECO:0000313" key="4">
    <source>
        <dbReference type="EMBL" id="KAJ9155855.1"/>
    </source>
</evidence>
<dbReference type="Pfam" id="PF12796">
    <property type="entry name" value="Ank_2"/>
    <property type="match status" value="3"/>
</dbReference>
<comment type="caution">
    <text evidence="4">The sequence shown here is derived from an EMBL/GenBank/DDBJ whole genome shotgun (WGS) entry which is preliminary data.</text>
</comment>
<dbReference type="EMBL" id="JANBVN010000054">
    <property type="protein sequence ID" value="KAJ9155855.1"/>
    <property type="molecule type" value="Genomic_DNA"/>
</dbReference>
<sequence>MEAASAIGGLISLGLEVITILHNYIGTVKNAPRVAHQLCEELESLDRTLNVFKKKASSPLGQARFPETSVLFASTNSCHDRLQRLRKDLQPLSESKGIRRVFHRLKWPLDEADAVQDIEALHRLSQVYLFSLSTEGFSLLMDRLEDAVSEMTRRLQQLDRNQTAQGKATKEELGATVESLSGLFDISAVVTDINDKVDKQRQYQELKDLREAIPAFDSSPRQRDLQWKRSRGTGQWLFETDEFKRWINGSSPQNTLFCHGSPGSGKTFLTSTVISHLQEQAAHSETVRVAYFYFDYVHRQEQGPDRVVGSLLKQLLSGYDSIPPAATGLQQRFKKSLDPPPWDELLTEFKTVCSDFPESSIVLDALDECEGDVGLSRILELAFGSSDQIHVRARDDDISAFLQERIVSRHDDSIDATLQTDIIKAIVSRSQGMFLISALQITYVLDQPSAKLMRQSLDELPDDPDENFNRTIQRVQMQLSPRRKLAMAALMWLTHMRVSLGKDELCQAVAINNVSNIPTIGPPPDPDKIVESCLGLVTVSSEDGSFRLVHLSVQEYLHQNTDRLFAAGDAQLGRLCLAYLQATVDANPSIKIDDGALEAVFNDLSLLRYVTDFWGVHASARFTAEVEADTRDFLGTPSLVLVWSKLSQATKSYTRVKAAESFPSGELESLFSWMSEEDDIWPGYAGGEPLDGNDAATTPRPEPVYQWVWKLAEPPRSALSILHIAAQFDLVKILQEELSSGKVDVNCTDDADSTPLMVACHSGSSCAMNLILAREDLRLNKTNKNGDTAFCIAVAAGETGIVKRLLDDHRLDVNLGCPLLAAVERNNRNMAQMLLRIPELNVNACKDETSKSALWLAVSEILYDMVMLILQRQDLDPSLGAPESDQNPFIHYASEFVADLDIQLDSEICDCALIMLALGKHPKVAPWTSETGPISFAWIMYTNGTVGSRKIFKDKGLARFCDGNNRTLLHEAVDSEDEEAIRHLLEDGADPAAKTKDGVTPLHEAAKTKGSLATQILLDAGVDIDVEDEDSWTPLHYAVWRDREENVQLLLSRGAGVSRHTKKGYSTLQMACNYCLGPEVPRLLLDNGADPDEAGPTGMRPLHFAALKGRKEICKLLLQPQYHVDVNAFAPGLGTPLSLATWDMNGCIGPLLEHGADATVLDVYGRTPLDWAARYVPVFKQFGSLCRRYSPTPEETTRRVLEDSVRLELRSLVGKSSTGSLTCCRMLYMLGDRNSARDLSRGLVESVKDGAVYELDFECAVCRSSSGPHFVCETCPRVNFCSECLESAERRTTIPWCRGHGSWRVPDEGWSDVKVLTEEEKDDVLSKVAAKYLGDSR</sequence>
<keyword evidence="5" id="KW-1185">Reference proteome</keyword>